<protein>
    <submittedName>
        <fullName evidence="1">Uncharacterized protein</fullName>
    </submittedName>
</protein>
<evidence type="ECO:0000313" key="1">
    <source>
        <dbReference type="EMBL" id="ABV14098.1"/>
    </source>
</evidence>
<dbReference type="KEGG" id="cko:CKO_02998"/>
<dbReference type="AlphaFoldDB" id="A8AKT5"/>
<sequence>MTRRNFFARQCVIQKTGDCRQAPVFLCCRGRQRTLTRAKNSFLISPCLHIWSDGLCRPHRITATGFSFCVMLYTHSL</sequence>
<dbReference type="Proteomes" id="UP000008148">
    <property type="component" value="Chromosome"/>
</dbReference>
<accession>A8AKT5</accession>
<dbReference type="EMBL" id="CP000822">
    <property type="protein sequence ID" value="ABV14098.1"/>
    <property type="molecule type" value="Genomic_DNA"/>
</dbReference>
<name>A8AKT5_CITK8</name>
<dbReference type="HOGENOM" id="CLU_2631805_0_0_6"/>
<organism evidence="1 2">
    <name type="scientific">Citrobacter koseri (strain ATCC BAA-895 / CDC 4225-83 / SGSC4696)</name>
    <dbReference type="NCBI Taxonomy" id="290338"/>
    <lineage>
        <taxon>Bacteria</taxon>
        <taxon>Pseudomonadati</taxon>
        <taxon>Pseudomonadota</taxon>
        <taxon>Gammaproteobacteria</taxon>
        <taxon>Enterobacterales</taxon>
        <taxon>Enterobacteriaceae</taxon>
        <taxon>Citrobacter</taxon>
    </lineage>
</organism>
<dbReference type="STRING" id="290338.CKO_02998"/>
<proteinExistence type="predicted"/>
<evidence type="ECO:0000313" key="2">
    <source>
        <dbReference type="Proteomes" id="UP000008148"/>
    </source>
</evidence>
<keyword evidence="2" id="KW-1185">Reference proteome</keyword>
<gene>
    <name evidence="1" type="ordered locus">CKO_02998</name>
</gene>
<reference evidence="1 2" key="1">
    <citation type="submission" date="2007-08" db="EMBL/GenBank/DDBJ databases">
        <authorList>
            <consortium name="The Citrobacter koseri Genome Sequencing Project"/>
            <person name="McClelland M."/>
            <person name="Sanderson E.K."/>
            <person name="Porwollik S."/>
            <person name="Spieth J."/>
            <person name="Clifton W.S."/>
            <person name="Latreille P."/>
            <person name="Courtney L."/>
            <person name="Wang C."/>
            <person name="Pepin K."/>
            <person name="Bhonagiri V."/>
            <person name="Nash W."/>
            <person name="Johnson M."/>
            <person name="Thiruvilangam P."/>
            <person name="Wilson R."/>
        </authorList>
    </citation>
    <scope>NUCLEOTIDE SEQUENCE [LARGE SCALE GENOMIC DNA]</scope>
    <source>
        <strain evidence="2">ATCC BAA-895 / CDC 4225-83 / SGSC4696</strain>
    </source>
</reference>